<feature type="compositionally biased region" description="Polar residues" evidence="1">
    <location>
        <begin position="87"/>
        <end position="96"/>
    </location>
</feature>
<dbReference type="Pfam" id="PF20060">
    <property type="entry name" value="DUF6459"/>
    <property type="match status" value="1"/>
</dbReference>
<evidence type="ECO:0000313" key="3">
    <source>
        <dbReference type="Proteomes" id="UP000502345"/>
    </source>
</evidence>
<gene>
    <name evidence="2" type="ORF">G9444_2328</name>
</gene>
<reference evidence="2 3" key="1">
    <citation type="submission" date="2020-03" db="EMBL/GenBank/DDBJ databases">
        <title>Screen low temperature-resistant strains for efficient degradation of petroleum hydrocarbons under the low temperature.</title>
        <authorList>
            <person name="Wang Y."/>
            <person name="Chen J."/>
        </authorList>
    </citation>
    <scope>NUCLEOTIDE SEQUENCE [LARGE SCALE GENOMIC DNA]</scope>
    <source>
        <strain evidence="2 3">KB1</strain>
    </source>
</reference>
<evidence type="ECO:0000313" key="2">
    <source>
        <dbReference type="EMBL" id="QIP39572.1"/>
    </source>
</evidence>
<protein>
    <submittedName>
        <fullName evidence="2">Uncharacterized protein</fullName>
    </submittedName>
</protein>
<name>A0A6G9CRU5_RHOER</name>
<organism evidence="2 3">
    <name type="scientific">Rhodococcus erythropolis</name>
    <name type="common">Arthrobacter picolinophilus</name>
    <dbReference type="NCBI Taxonomy" id="1833"/>
    <lineage>
        <taxon>Bacteria</taxon>
        <taxon>Bacillati</taxon>
        <taxon>Actinomycetota</taxon>
        <taxon>Actinomycetes</taxon>
        <taxon>Mycobacteriales</taxon>
        <taxon>Nocardiaceae</taxon>
        <taxon>Rhodococcus</taxon>
        <taxon>Rhodococcus erythropolis group</taxon>
    </lineage>
</organism>
<dbReference type="AlphaFoldDB" id="A0A6G9CRU5"/>
<dbReference type="EMBL" id="CP050124">
    <property type="protein sequence ID" value="QIP39572.1"/>
    <property type="molecule type" value="Genomic_DNA"/>
</dbReference>
<proteinExistence type="predicted"/>
<feature type="region of interest" description="Disordered" evidence="1">
    <location>
        <begin position="79"/>
        <end position="99"/>
    </location>
</feature>
<dbReference type="Proteomes" id="UP000502345">
    <property type="component" value="Chromosome"/>
</dbReference>
<sequence>MVITATSRAIRVMLLTIARGSEVRDSCLGRRIIRGDVMEQDCKIVLEPAPQFEPHPHTVVLSRPQCRPDRTQCRTDRMLRRPRKTPHNGTSPSTGFTHAPEPRLVGADIFWNRSLRLVLETVDRRRNPRQLKGVLTPSALEVVARLYTSDFSARKLGGAAVHRTHVQAVSESTAEVCATYTRGTQTFAVAGRIDHTDETGWTVTALHVV</sequence>
<accession>A0A6G9CRU5</accession>
<dbReference type="InterPro" id="IPR045596">
    <property type="entry name" value="DUF6459"/>
</dbReference>
<evidence type="ECO:0000256" key="1">
    <source>
        <dbReference type="SAM" id="MobiDB-lite"/>
    </source>
</evidence>